<accession>A0A1V2LSL6</accession>
<dbReference type="Proteomes" id="UP000189274">
    <property type="component" value="Unassembled WGS sequence"/>
</dbReference>
<feature type="chain" id="PRO_5036027473" description="DUF1748-domain-containing protein" evidence="1">
    <location>
        <begin position="17"/>
        <end position="74"/>
    </location>
</feature>
<dbReference type="Pfam" id="PF08520">
    <property type="entry name" value="Mitofissin"/>
    <property type="match status" value="1"/>
</dbReference>
<reference evidence="3" key="2">
    <citation type="submission" date="2017-01" db="EMBL/GenBank/DDBJ databases">
        <authorList>
            <person name="Mah S.A."/>
            <person name="Swanson W.J."/>
            <person name="Moy G.W."/>
            <person name="Vacquier V.D."/>
        </authorList>
    </citation>
    <scope>NUCLEOTIDE SEQUENCE [LARGE SCALE GENOMIC DNA]</scope>
    <source>
        <strain evidence="3">129</strain>
    </source>
</reference>
<evidence type="ECO:0000313" key="3">
    <source>
        <dbReference type="EMBL" id="ONH76853.1"/>
    </source>
</evidence>
<keyword evidence="1" id="KW-0732">Signal</keyword>
<evidence type="ECO:0008006" key="6">
    <source>
        <dbReference type="Google" id="ProtNLM"/>
    </source>
</evidence>
<reference evidence="2 5" key="3">
    <citation type="submission" date="2018-06" db="EMBL/GenBank/DDBJ databases">
        <title>Population genomics shows no distinction between pathogenic Candida krusei and environmental Pichia kudriavzevii: One species, four names.</title>
        <authorList>
            <person name="Douglass A.P."/>
            <person name="Offei B."/>
            <person name="Braun-Galleani S."/>
            <person name="Coughlan A.Y."/>
            <person name="Martos A."/>
            <person name="Ortiz-Merino R.A."/>
            <person name="Byrne K.P."/>
            <person name="Wolfe K.H."/>
        </authorList>
    </citation>
    <scope>NUCLEOTIDE SEQUENCE [LARGE SCALE GENOMIC DNA]</scope>
    <source>
        <strain evidence="2 5">CBS573</strain>
    </source>
</reference>
<dbReference type="PANTHER" id="PTHR28075:SF1">
    <property type="entry name" value="DUF1748-DOMAIN-CONTAINING PROTEIN"/>
    <property type="match status" value="1"/>
</dbReference>
<evidence type="ECO:0000256" key="1">
    <source>
        <dbReference type="SAM" id="SignalP"/>
    </source>
</evidence>
<organism evidence="3 4">
    <name type="scientific">Pichia kudriavzevii</name>
    <name type="common">Yeast</name>
    <name type="synonym">Issatchenkia orientalis</name>
    <dbReference type="NCBI Taxonomy" id="4909"/>
    <lineage>
        <taxon>Eukaryota</taxon>
        <taxon>Fungi</taxon>
        <taxon>Dikarya</taxon>
        <taxon>Ascomycota</taxon>
        <taxon>Saccharomycotina</taxon>
        <taxon>Pichiomycetes</taxon>
        <taxon>Pichiales</taxon>
        <taxon>Pichiaceae</taxon>
        <taxon>Pichia</taxon>
    </lineage>
</organism>
<evidence type="ECO:0000313" key="5">
    <source>
        <dbReference type="Proteomes" id="UP000249293"/>
    </source>
</evidence>
<dbReference type="PANTHER" id="PTHR28075">
    <property type="entry name" value="CHROMOSOME 16, WHOLE GENOME SHOTGUN SEQUENCE"/>
    <property type="match status" value="1"/>
</dbReference>
<protein>
    <recommendedName>
        <fullName evidence="6">DUF1748-domain-containing protein</fullName>
    </recommendedName>
</protein>
<proteinExistence type="predicted"/>
<evidence type="ECO:0000313" key="2">
    <source>
        <dbReference type="EMBL" id="AWU73814.1"/>
    </source>
</evidence>
<dbReference type="OrthoDB" id="16824at2759"/>
<dbReference type="VEuPathDB" id="FungiDB:C5L36_0A04130"/>
<evidence type="ECO:0000313" key="4">
    <source>
        <dbReference type="Proteomes" id="UP000189274"/>
    </source>
</evidence>
<dbReference type="EMBL" id="MQVM01000003">
    <property type="protein sequence ID" value="ONH76853.1"/>
    <property type="molecule type" value="Genomic_DNA"/>
</dbReference>
<sequence>MAIGKVVHVAFDLTLAAGFLAAIKKNTGITPDISVIGQPDVEYYAYKYLDYGDYVYDKSVDFMRKSQFFVKNLF</sequence>
<gene>
    <name evidence="3" type="ORF">BOH78_0880</name>
    <name evidence="2" type="ORF">C5L36_0A04130</name>
</gene>
<name>A0A1V2LSL6_PICKU</name>
<feature type="signal peptide" evidence="1">
    <location>
        <begin position="1"/>
        <end position="16"/>
    </location>
</feature>
<dbReference type="AlphaFoldDB" id="A0A1V2LSL6"/>
<dbReference type="Proteomes" id="UP000249293">
    <property type="component" value="Chromosome 1"/>
</dbReference>
<reference evidence="4" key="1">
    <citation type="journal article" date="2017" name="Genome Announc.">
        <title>Genome sequences of Cyberlindnera fabianii 65, Pichia kudriavzevii 129, and Saccharomyces cerevisiae 131 isolated from fermented masau fruits in Zimbabwe.</title>
        <authorList>
            <person name="van Rijswijck I.M.H."/>
            <person name="Derks M.F.L."/>
            <person name="Abee T."/>
            <person name="de Ridder D."/>
            <person name="Smid E.J."/>
        </authorList>
    </citation>
    <scope>NUCLEOTIDE SEQUENCE [LARGE SCALE GENOMIC DNA]</scope>
    <source>
        <strain evidence="4">129</strain>
    </source>
</reference>
<keyword evidence="5" id="KW-1185">Reference proteome</keyword>
<dbReference type="EMBL" id="CP028773">
    <property type="protein sequence ID" value="AWU73814.1"/>
    <property type="molecule type" value="Genomic_DNA"/>
</dbReference>
<dbReference type="InterPro" id="IPR013726">
    <property type="entry name" value="Mitofissin"/>
</dbReference>
<dbReference type="GO" id="GO:0005737">
    <property type="term" value="C:cytoplasm"/>
    <property type="evidence" value="ECO:0007669"/>
    <property type="project" value="TreeGrafter"/>
</dbReference>